<sequence>MSIVTTARALKDQSQSVWEDALCNLERGNFTGTSDFSTKLSYDLLEDEELKRAFLVSAGMGPDTLIMDLMKHCVGLGFLQRVYTVKEARDRV</sequence>
<accession>A0A392T0N9</accession>
<feature type="non-terminal residue" evidence="1">
    <location>
        <position position="92"/>
    </location>
</feature>
<evidence type="ECO:0000313" key="1">
    <source>
        <dbReference type="EMBL" id="MCI54332.1"/>
    </source>
</evidence>
<keyword evidence="2" id="KW-1185">Reference proteome</keyword>
<name>A0A392T0N9_9FABA</name>
<protein>
    <submittedName>
        <fullName evidence="1">Disease resistance protein</fullName>
    </submittedName>
</protein>
<reference evidence="1 2" key="1">
    <citation type="journal article" date="2018" name="Front. Plant Sci.">
        <title>Red Clover (Trifolium pratense) and Zigzag Clover (T. medium) - A Picture of Genomic Similarities and Differences.</title>
        <authorList>
            <person name="Dluhosova J."/>
            <person name="Istvanek J."/>
            <person name="Nedelnik J."/>
            <person name="Repkova J."/>
        </authorList>
    </citation>
    <scope>NUCLEOTIDE SEQUENCE [LARGE SCALE GENOMIC DNA]</scope>
    <source>
        <strain evidence="2">cv. 10/8</strain>
        <tissue evidence="1">Leaf</tissue>
    </source>
</reference>
<organism evidence="1 2">
    <name type="scientific">Trifolium medium</name>
    <dbReference type="NCBI Taxonomy" id="97028"/>
    <lineage>
        <taxon>Eukaryota</taxon>
        <taxon>Viridiplantae</taxon>
        <taxon>Streptophyta</taxon>
        <taxon>Embryophyta</taxon>
        <taxon>Tracheophyta</taxon>
        <taxon>Spermatophyta</taxon>
        <taxon>Magnoliopsida</taxon>
        <taxon>eudicotyledons</taxon>
        <taxon>Gunneridae</taxon>
        <taxon>Pentapetalae</taxon>
        <taxon>rosids</taxon>
        <taxon>fabids</taxon>
        <taxon>Fabales</taxon>
        <taxon>Fabaceae</taxon>
        <taxon>Papilionoideae</taxon>
        <taxon>50 kb inversion clade</taxon>
        <taxon>NPAAA clade</taxon>
        <taxon>Hologalegina</taxon>
        <taxon>IRL clade</taxon>
        <taxon>Trifolieae</taxon>
        <taxon>Trifolium</taxon>
    </lineage>
</organism>
<proteinExistence type="predicted"/>
<evidence type="ECO:0000313" key="2">
    <source>
        <dbReference type="Proteomes" id="UP000265520"/>
    </source>
</evidence>
<comment type="caution">
    <text evidence="1">The sequence shown here is derived from an EMBL/GenBank/DDBJ whole genome shotgun (WGS) entry which is preliminary data.</text>
</comment>
<dbReference type="Proteomes" id="UP000265520">
    <property type="component" value="Unassembled WGS sequence"/>
</dbReference>
<dbReference type="AlphaFoldDB" id="A0A392T0N9"/>
<dbReference type="EMBL" id="LXQA010477641">
    <property type="protein sequence ID" value="MCI54332.1"/>
    <property type="molecule type" value="Genomic_DNA"/>
</dbReference>